<dbReference type="Proteomes" id="UP000315003">
    <property type="component" value="Chromosome"/>
</dbReference>
<proteinExistence type="predicted"/>
<evidence type="ECO:0000313" key="1">
    <source>
        <dbReference type="EMBL" id="QDT62428.1"/>
    </source>
</evidence>
<organism evidence="1 2">
    <name type="scientific">Stieleria bergensis</name>
    <dbReference type="NCBI Taxonomy" id="2528025"/>
    <lineage>
        <taxon>Bacteria</taxon>
        <taxon>Pseudomonadati</taxon>
        <taxon>Planctomycetota</taxon>
        <taxon>Planctomycetia</taxon>
        <taxon>Pirellulales</taxon>
        <taxon>Pirellulaceae</taxon>
        <taxon>Stieleria</taxon>
    </lineage>
</organism>
<gene>
    <name evidence="1" type="ORF">SV7mr_49760</name>
</gene>
<reference evidence="1 2" key="1">
    <citation type="submission" date="2019-02" db="EMBL/GenBank/DDBJ databases">
        <title>Deep-cultivation of Planctomycetes and their phenomic and genomic characterization uncovers novel biology.</title>
        <authorList>
            <person name="Wiegand S."/>
            <person name="Jogler M."/>
            <person name="Boedeker C."/>
            <person name="Pinto D."/>
            <person name="Vollmers J."/>
            <person name="Rivas-Marin E."/>
            <person name="Kohn T."/>
            <person name="Peeters S.H."/>
            <person name="Heuer A."/>
            <person name="Rast P."/>
            <person name="Oberbeckmann S."/>
            <person name="Bunk B."/>
            <person name="Jeske O."/>
            <person name="Meyerdierks A."/>
            <person name="Storesund J.E."/>
            <person name="Kallscheuer N."/>
            <person name="Luecker S."/>
            <person name="Lage O.M."/>
            <person name="Pohl T."/>
            <person name="Merkel B.J."/>
            <person name="Hornburger P."/>
            <person name="Mueller R.-W."/>
            <person name="Bruemmer F."/>
            <person name="Labrenz M."/>
            <person name="Spormann A.M."/>
            <person name="Op den Camp H."/>
            <person name="Overmann J."/>
            <person name="Amann R."/>
            <person name="Jetten M.S.M."/>
            <person name="Mascher T."/>
            <person name="Medema M.H."/>
            <person name="Devos D.P."/>
            <person name="Kaster A.-K."/>
            <person name="Ovreas L."/>
            <person name="Rohde M."/>
            <person name="Galperin M.Y."/>
            <person name="Jogler C."/>
        </authorList>
    </citation>
    <scope>NUCLEOTIDE SEQUENCE [LARGE SCALE GENOMIC DNA]</scope>
    <source>
        <strain evidence="1 2">SV_7m_r</strain>
    </source>
</reference>
<evidence type="ECO:0000313" key="2">
    <source>
        <dbReference type="Proteomes" id="UP000315003"/>
    </source>
</evidence>
<dbReference type="SUPFAM" id="SSF88659">
    <property type="entry name" value="Sigma3 and sigma4 domains of RNA polymerase sigma factors"/>
    <property type="match status" value="1"/>
</dbReference>
<dbReference type="InterPro" id="IPR013324">
    <property type="entry name" value="RNA_pol_sigma_r3/r4-like"/>
</dbReference>
<dbReference type="AlphaFoldDB" id="A0A517T231"/>
<sequence length="204" mass="23393">MPVSAPSQPKTTSTVPTLTQDPFAQTVIRRAVSRLLRCPEFAPHEAEDLHQELQAQLDRAMRSHDATIGHRNPFITMVVNRAATNLRAYRLHKIRDDREVTSLNVMVESGGERRELIQCISEDDNRSRIETAKLSDTELVDLRHDLAVAIATLPEHWQRLLKLRTDHSLRECSQIMDVPLSTLKYWLAKIAVVFREQGLHEYLV</sequence>
<dbReference type="EMBL" id="CP036272">
    <property type="protein sequence ID" value="QDT62428.1"/>
    <property type="molecule type" value="Genomic_DNA"/>
</dbReference>
<keyword evidence="2" id="KW-1185">Reference proteome</keyword>
<dbReference type="RefSeq" id="WP_145277193.1">
    <property type="nucleotide sequence ID" value="NZ_CP036272.1"/>
</dbReference>
<accession>A0A517T231</accession>
<name>A0A517T231_9BACT</name>
<dbReference type="OrthoDB" id="263480at2"/>
<protein>
    <submittedName>
        <fullName evidence="1">RNA polymerase sigma factor SigW</fullName>
    </submittedName>
</protein>